<evidence type="ECO:0000313" key="2">
    <source>
        <dbReference type="EMBL" id="SDN44388.1"/>
    </source>
</evidence>
<accession>A0A1H0BFG7</accession>
<gene>
    <name evidence="2" type="ORF">SAMN05192554_1399</name>
</gene>
<proteinExistence type="predicted"/>
<keyword evidence="3" id="KW-1185">Reference proteome</keyword>
<protein>
    <submittedName>
        <fullName evidence="2">Amphi-Trp domain-containing protein</fullName>
    </submittedName>
</protein>
<sequence>MPEEVLFKTEELHSRLEIAETLVDAAEQIKAGTVQLESTDQSETVTVPEEPTFEVELERLTDSETGEQRYELEYELHWTE</sequence>
<evidence type="ECO:0000259" key="1">
    <source>
        <dbReference type="Pfam" id="PF20068"/>
    </source>
</evidence>
<organism evidence="2 3">
    <name type="scientific">Haloarchaeobius iranensis</name>
    <dbReference type="NCBI Taxonomy" id="996166"/>
    <lineage>
        <taxon>Archaea</taxon>
        <taxon>Methanobacteriati</taxon>
        <taxon>Methanobacteriota</taxon>
        <taxon>Stenosarchaea group</taxon>
        <taxon>Halobacteria</taxon>
        <taxon>Halobacteriales</taxon>
        <taxon>Halorubellaceae</taxon>
        <taxon>Haloarchaeobius</taxon>
    </lineage>
</organism>
<dbReference type="Pfam" id="PF20068">
    <property type="entry name" value="Amphi-Trp"/>
    <property type="match status" value="1"/>
</dbReference>
<feature type="domain" description="Amphi-Trp" evidence="1">
    <location>
        <begin position="1"/>
        <end position="80"/>
    </location>
</feature>
<dbReference type="InterPro" id="IPR027598">
    <property type="entry name" value="Amphi-Trp_dom"/>
</dbReference>
<dbReference type="Proteomes" id="UP000199370">
    <property type="component" value="Unassembled WGS sequence"/>
</dbReference>
<dbReference type="EMBL" id="FNIA01000039">
    <property type="protein sequence ID" value="SDN44388.1"/>
    <property type="molecule type" value="Genomic_DNA"/>
</dbReference>
<dbReference type="NCBIfam" id="TIGR04354">
    <property type="entry name" value="amphi-Trp"/>
    <property type="match status" value="1"/>
</dbReference>
<reference evidence="2 3" key="1">
    <citation type="submission" date="2016-10" db="EMBL/GenBank/DDBJ databases">
        <authorList>
            <person name="de Groot N.N."/>
        </authorList>
    </citation>
    <scope>NUCLEOTIDE SEQUENCE [LARGE SCALE GENOMIC DNA]</scope>
    <source>
        <strain evidence="3">EB21,IBRC-M 10013,KCTC 4048</strain>
    </source>
</reference>
<dbReference type="OrthoDB" id="194858at2157"/>
<dbReference type="AlphaFoldDB" id="A0A1H0BFG7"/>
<name>A0A1H0BFG7_9EURY</name>
<dbReference type="RefSeq" id="WP_089736426.1">
    <property type="nucleotide sequence ID" value="NZ_FNIA01000039.1"/>
</dbReference>
<evidence type="ECO:0000313" key="3">
    <source>
        <dbReference type="Proteomes" id="UP000199370"/>
    </source>
</evidence>